<evidence type="ECO:0000313" key="11">
    <source>
        <dbReference type="EMBL" id="PIE33569.1"/>
    </source>
</evidence>
<evidence type="ECO:0000256" key="3">
    <source>
        <dbReference type="ARBA" id="ARBA00011262"/>
    </source>
</evidence>
<evidence type="ECO:0000256" key="9">
    <source>
        <dbReference type="ARBA" id="ARBA00034076"/>
    </source>
</evidence>
<proteinExistence type="inferred from homology"/>
<dbReference type="InterPro" id="IPR027417">
    <property type="entry name" value="P-loop_NTPase"/>
</dbReference>
<dbReference type="PANTHER" id="PTHR43790:SF2">
    <property type="entry name" value="AUTOINDUCER 2 IMPORT ATP-BINDING PROTEIN LSRA"/>
    <property type="match status" value="1"/>
</dbReference>
<feature type="domain" description="ABC transporter" evidence="10">
    <location>
        <begin position="254"/>
        <end position="502"/>
    </location>
</feature>
<dbReference type="GO" id="GO:0005886">
    <property type="term" value="C:plasma membrane"/>
    <property type="evidence" value="ECO:0007669"/>
    <property type="project" value="UniProtKB-SubCell"/>
</dbReference>
<evidence type="ECO:0000256" key="1">
    <source>
        <dbReference type="ARBA" id="ARBA00004417"/>
    </source>
</evidence>
<keyword evidence="5" id="KW-0547">Nucleotide-binding</keyword>
<dbReference type="GO" id="GO:0005524">
    <property type="term" value="F:ATP binding"/>
    <property type="evidence" value="ECO:0007669"/>
    <property type="project" value="UniProtKB-KW"/>
</dbReference>
<dbReference type="EMBL" id="PDSK01000096">
    <property type="protein sequence ID" value="PIE33569.1"/>
    <property type="molecule type" value="Genomic_DNA"/>
</dbReference>
<evidence type="ECO:0000313" key="12">
    <source>
        <dbReference type="Proteomes" id="UP000230821"/>
    </source>
</evidence>
<dbReference type="InterPro" id="IPR003593">
    <property type="entry name" value="AAA+_ATPase"/>
</dbReference>
<evidence type="ECO:0000256" key="7">
    <source>
        <dbReference type="ARBA" id="ARBA00023747"/>
    </source>
</evidence>
<evidence type="ECO:0000256" key="5">
    <source>
        <dbReference type="ARBA" id="ARBA00022741"/>
    </source>
</evidence>
<dbReference type="SMART" id="SM00382">
    <property type="entry name" value="AAA"/>
    <property type="match status" value="2"/>
</dbReference>
<dbReference type="PROSITE" id="PS00211">
    <property type="entry name" value="ABC_TRANSPORTER_1"/>
    <property type="match status" value="1"/>
</dbReference>
<dbReference type="GO" id="GO:0016887">
    <property type="term" value="F:ATP hydrolysis activity"/>
    <property type="evidence" value="ECO:0007669"/>
    <property type="project" value="InterPro"/>
</dbReference>
<organism evidence="11 12">
    <name type="scientific">candidate division KSB3 bacterium</name>
    <dbReference type="NCBI Taxonomy" id="2044937"/>
    <lineage>
        <taxon>Bacteria</taxon>
        <taxon>candidate division KSB3</taxon>
    </lineage>
</organism>
<protein>
    <recommendedName>
        <fullName evidence="4">Autoinducer 2 import ATP-binding protein LsrA</fullName>
        <ecNumber evidence="8">7.6.2.13</ecNumber>
    </recommendedName>
</protein>
<comment type="catalytic activity">
    <reaction evidence="9">
        <text>ATP + H2O + (2R,4S)-2-methyl-2,3,3,4-tetrahydroxytetrahydrofuran-[AI-2-binding protein]Side 1 = ADP + phosphate + (2R,4S)-2-methyl-2,3,3,4-tetrahydroxytetrahydrofuranSide 2 + [AI-2-binding protein]Side 1.</text>
        <dbReference type="EC" id="7.6.2.13"/>
    </reaction>
</comment>
<comment type="subunit">
    <text evidence="3">The complex is composed of two ATP-binding proteins (LsrA), two transmembrane proteins (LsrC and LsrD) and a solute-binding protein (LsrB).</text>
</comment>
<dbReference type="CDD" id="cd03216">
    <property type="entry name" value="ABC_Carb_Monos_I"/>
    <property type="match status" value="1"/>
</dbReference>
<reference evidence="11 12" key="1">
    <citation type="submission" date="2017-10" db="EMBL/GenBank/DDBJ databases">
        <title>Novel microbial diversity and functional potential in the marine mammal oral microbiome.</title>
        <authorList>
            <person name="Dudek N.K."/>
            <person name="Sun C.L."/>
            <person name="Burstein D."/>
            <person name="Kantor R.S."/>
            <person name="Aliaga Goltsman D.S."/>
            <person name="Bik E.M."/>
            <person name="Thomas B.C."/>
            <person name="Banfield J.F."/>
            <person name="Relman D.A."/>
        </authorList>
    </citation>
    <scope>NUCLEOTIDE SEQUENCE [LARGE SCALE GENOMIC DNA]</scope>
    <source>
        <strain evidence="11">DOLJORAL78_47_16</strain>
    </source>
</reference>
<dbReference type="EC" id="7.6.2.13" evidence="8"/>
<accession>A0A2G6KFI6</accession>
<evidence type="ECO:0000256" key="2">
    <source>
        <dbReference type="ARBA" id="ARBA00009404"/>
    </source>
</evidence>
<dbReference type="PROSITE" id="PS50893">
    <property type="entry name" value="ABC_TRANSPORTER_2"/>
    <property type="match status" value="2"/>
</dbReference>
<evidence type="ECO:0000256" key="4">
    <source>
        <dbReference type="ARBA" id="ARBA00019459"/>
    </source>
</evidence>
<dbReference type="CDD" id="cd03215">
    <property type="entry name" value="ABC_Carb_Monos_II"/>
    <property type="match status" value="1"/>
</dbReference>
<dbReference type="Pfam" id="PF00005">
    <property type="entry name" value="ABC_tran"/>
    <property type="match status" value="2"/>
</dbReference>
<dbReference type="PANTHER" id="PTHR43790">
    <property type="entry name" value="CARBOHYDRATE TRANSPORT ATP-BINDING PROTEIN MG119-RELATED"/>
    <property type="match status" value="1"/>
</dbReference>
<evidence type="ECO:0000259" key="10">
    <source>
        <dbReference type="PROSITE" id="PS50893"/>
    </source>
</evidence>
<dbReference type="InterPro" id="IPR017871">
    <property type="entry name" value="ABC_transporter-like_CS"/>
</dbReference>
<gene>
    <name evidence="11" type="ORF">CSA56_10645</name>
</gene>
<dbReference type="InterPro" id="IPR050107">
    <property type="entry name" value="ABC_carbohydrate_import_ATPase"/>
</dbReference>
<dbReference type="SUPFAM" id="SSF52540">
    <property type="entry name" value="P-loop containing nucleoside triphosphate hydrolases"/>
    <property type="match status" value="2"/>
</dbReference>
<name>A0A2G6KFI6_9BACT</name>
<evidence type="ECO:0000256" key="8">
    <source>
        <dbReference type="ARBA" id="ARBA00023798"/>
    </source>
</evidence>
<dbReference type="InterPro" id="IPR003439">
    <property type="entry name" value="ABC_transporter-like_ATP-bd"/>
</dbReference>
<keyword evidence="6 11" id="KW-0067">ATP-binding</keyword>
<evidence type="ECO:0000256" key="6">
    <source>
        <dbReference type="ARBA" id="ARBA00022840"/>
    </source>
</evidence>
<comment type="subcellular location">
    <subcellularLocation>
        <location evidence="1">Cell inner membrane</location>
        <topology evidence="1">Peripheral membrane protein</topology>
    </subcellularLocation>
</comment>
<comment type="similarity">
    <text evidence="2">Belongs to the ABC transporter superfamily. AI-2 autoinducer porter (TC 3.A.1.2.8) family.</text>
</comment>
<comment type="caution">
    <text evidence="11">The sequence shown here is derived from an EMBL/GenBank/DDBJ whole genome shotgun (WGS) entry which is preliminary data.</text>
</comment>
<sequence>MQNGTIVELQHISKAFGGIPVLQDVNFAIRRGIVHGLIGGNGAGKSTLMKILSGIYQPDQGEILIDNTPEHLKSPADSHAKGIYLVPQEPKIFPYLTVEENILLGLKVNKKVYREKLQALMNTLKCDFTLGQLGTDLTIAKQQLLGLLKGLIRESDTIILDEPTSALTSREVTALFEAVKTLVREKGIAVVYITHRLQELFDITDELTVLKNGQIVSQGSIAEYTLEDIIQIMVPQVDGESIDAATAAERQNQLRNSQTHKDTDSVLEVENLWGKGFRDTSFHVKKGEILGLTGVVGAGRTELAEALFGITKKAAGKVFLDGKEVEIHSPRKAIELGLVYVPEDRHLHGGFLEASIKENITSSILFRLFRAFLRAAREKHLAQEFIRLLNIKTTGDEQKFKYLSGGNQQKVVLGKWLASTPKVIILDEPTRGIDANARKEIYTNIRHLAQEGIGVILISSDFEEIVTLSDRVVIMYSERIVAELEPSKITLENITFASFGYEIVT</sequence>
<feature type="domain" description="ABC transporter" evidence="10">
    <location>
        <begin position="7"/>
        <end position="237"/>
    </location>
</feature>
<comment type="function">
    <text evidence="7">Part of the ABC transporter complex LsrABCD involved in autoinducer 2 (AI-2) import. Responsible for energy coupling to the transport system.</text>
</comment>
<dbReference type="Gene3D" id="3.40.50.300">
    <property type="entry name" value="P-loop containing nucleotide triphosphate hydrolases"/>
    <property type="match status" value="2"/>
</dbReference>
<dbReference type="Proteomes" id="UP000230821">
    <property type="component" value="Unassembled WGS sequence"/>
</dbReference>
<dbReference type="AlphaFoldDB" id="A0A2G6KFI6"/>